<dbReference type="InterPro" id="IPR051455">
    <property type="entry name" value="Bact_solute-bind_prot3"/>
</dbReference>
<evidence type="ECO:0000256" key="3">
    <source>
        <dbReference type="ARBA" id="ARBA00022729"/>
    </source>
</evidence>
<keyword evidence="7" id="KW-1185">Reference proteome</keyword>
<dbReference type="GO" id="GO:0006865">
    <property type="term" value="P:amino acid transport"/>
    <property type="evidence" value="ECO:0007669"/>
    <property type="project" value="TreeGrafter"/>
</dbReference>
<evidence type="ECO:0000313" key="6">
    <source>
        <dbReference type="EMBL" id="MCC0179322.1"/>
    </source>
</evidence>
<feature type="domain" description="Solute-binding protein family 3/N-terminal" evidence="5">
    <location>
        <begin position="41"/>
        <end position="272"/>
    </location>
</feature>
<keyword evidence="2" id="KW-0813">Transport</keyword>
<dbReference type="InterPro" id="IPR001638">
    <property type="entry name" value="Solute-binding_3/MltF_N"/>
</dbReference>
<feature type="chain" id="PRO_5037029002" evidence="4">
    <location>
        <begin position="30"/>
        <end position="300"/>
    </location>
</feature>
<dbReference type="PANTHER" id="PTHR30085:SF6">
    <property type="entry name" value="ABC TRANSPORTER GLUTAMINE-BINDING PROTEIN GLNH"/>
    <property type="match status" value="1"/>
</dbReference>
<dbReference type="RefSeq" id="WP_229642421.1">
    <property type="nucleotide sequence ID" value="NZ_JADWDC010000077.1"/>
</dbReference>
<dbReference type="SUPFAM" id="SSF53850">
    <property type="entry name" value="Periplasmic binding protein-like II"/>
    <property type="match status" value="1"/>
</dbReference>
<dbReference type="Pfam" id="PF00497">
    <property type="entry name" value="SBP_bac_3"/>
    <property type="match status" value="1"/>
</dbReference>
<proteinExistence type="inferred from homology"/>
<evidence type="ECO:0000256" key="2">
    <source>
        <dbReference type="ARBA" id="ARBA00022448"/>
    </source>
</evidence>
<dbReference type="Gene3D" id="3.40.190.10">
    <property type="entry name" value="Periplasmic binding protein-like II"/>
    <property type="match status" value="2"/>
</dbReference>
<evidence type="ECO:0000259" key="5">
    <source>
        <dbReference type="SMART" id="SM00062"/>
    </source>
</evidence>
<organism evidence="6 7">
    <name type="scientific">Waterburya agarophytonicola KI4</name>
    <dbReference type="NCBI Taxonomy" id="2874699"/>
    <lineage>
        <taxon>Bacteria</taxon>
        <taxon>Bacillati</taxon>
        <taxon>Cyanobacteriota</taxon>
        <taxon>Cyanophyceae</taxon>
        <taxon>Pleurocapsales</taxon>
        <taxon>Hyellaceae</taxon>
        <taxon>Waterburya</taxon>
        <taxon>Waterburya agarophytonicola</taxon>
    </lineage>
</organism>
<keyword evidence="3 4" id="KW-0732">Signal</keyword>
<comment type="similarity">
    <text evidence="1">Belongs to the bacterial solute-binding protein 3 family.</text>
</comment>
<sequence length="300" mass="33582">MLQYLWAKTTAISVLSFGFLILPSPSAIAETVLEKIERTGKFTAGTSKDALPFAYRNEAGELVGYSIDILNLITEQLEIELDRDIELELVALQPKERIPELIDGDVDIVCDASSFTWKRDRLVDFSFSYSSTGTRLLAKKGNDFWDPASLAGKRVGAIAKTTNERSIRLAQPEAEMVIFKDRAAGYEALENGKIDAFASDGILLESWLNNSPNPQNYQIMGDYSHEGIACMVAENNSPLLNVVNYSLVDFMQGFLDDKPEYVAIFERWFGAQGILPLTQDLKSLMIDNMQLLIDFKDRIK</sequence>
<dbReference type="GO" id="GO:0005576">
    <property type="term" value="C:extracellular region"/>
    <property type="evidence" value="ECO:0007669"/>
    <property type="project" value="TreeGrafter"/>
</dbReference>
<protein>
    <submittedName>
        <fullName evidence="6">Amino acid ABC transporter substrate-binding protein</fullName>
    </submittedName>
</protein>
<dbReference type="SMART" id="SM00062">
    <property type="entry name" value="PBPb"/>
    <property type="match status" value="1"/>
</dbReference>
<dbReference type="AlphaFoldDB" id="A0A964FHS6"/>
<dbReference type="Proteomes" id="UP000729733">
    <property type="component" value="Unassembled WGS sequence"/>
</dbReference>
<evidence type="ECO:0000313" key="7">
    <source>
        <dbReference type="Proteomes" id="UP000729733"/>
    </source>
</evidence>
<comment type="caution">
    <text evidence="6">The sequence shown here is derived from an EMBL/GenBank/DDBJ whole genome shotgun (WGS) entry which is preliminary data.</text>
</comment>
<dbReference type="CDD" id="cd13688">
    <property type="entry name" value="PBP2_GltI_DEBP"/>
    <property type="match status" value="1"/>
</dbReference>
<name>A0A964FHS6_9CYAN</name>
<reference evidence="6" key="1">
    <citation type="journal article" date="2021" name="Antonie Van Leeuwenhoek">
        <title>Draft genome and description of Waterburya agarophytonicola gen. nov. sp. nov. (Pleurocapsales, Cyanobacteria): a seaweed symbiont.</title>
        <authorList>
            <person name="Bonthond G."/>
            <person name="Shalygin S."/>
            <person name="Bayer T."/>
            <person name="Weinberger F."/>
        </authorList>
    </citation>
    <scope>NUCLEOTIDE SEQUENCE</scope>
    <source>
        <strain evidence="6">KI4</strain>
    </source>
</reference>
<dbReference type="NCBIfam" id="TIGR04262">
    <property type="entry name" value="orph_peri_GRRM"/>
    <property type="match status" value="1"/>
</dbReference>
<accession>A0A964FHS6</accession>
<dbReference type="EMBL" id="JADWDC010000077">
    <property type="protein sequence ID" value="MCC0179322.1"/>
    <property type="molecule type" value="Genomic_DNA"/>
</dbReference>
<evidence type="ECO:0000256" key="1">
    <source>
        <dbReference type="ARBA" id="ARBA00010333"/>
    </source>
</evidence>
<evidence type="ECO:0000256" key="4">
    <source>
        <dbReference type="SAM" id="SignalP"/>
    </source>
</evidence>
<dbReference type="InterPro" id="IPR026358">
    <property type="entry name" value="Orph_peri_GRRM"/>
</dbReference>
<dbReference type="GO" id="GO:0030288">
    <property type="term" value="C:outer membrane-bounded periplasmic space"/>
    <property type="evidence" value="ECO:0007669"/>
    <property type="project" value="TreeGrafter"/>
</dbReference>
<gene>
    <name evidence="6" type="ORF">I4641_20375</name>
</gene>
<dbReference type="PANTHER" id="PTHR30085">
    <property type="entry name" value="AMINO ACID ABC TRANSPORTER PERMEASE"/>
    <property type="match status" value="1"/>
</dbReference>
<feature type="signal peptide" evidence="4">
    <location>
        <begin position="1"/>
        <end position="29"/>
    </location>
</feature>